<dbReference type="InterPro" id="IPR007021">
    <property type="entry name" value="DUF659"/>
</dbReference>
<protein>
    <recommendedName>
        <fullName evidence="2">DUF659 domain-containing protein</fullName>
    </recommendedName>
</protein>
<dbReference type="InterPro" id="IPR012337">
    <property type="entry name" value="RNaseH-like_sf"/>
</dbReference>
<evidence type="ECO:0000313" key="4">
    <source>
        <dbReference type="Proteomes" id="UP000826271"/>
    </source>
</evidence>
<name>A0AAV6WFE7_9LAMI</name>
<reference evidence="3" key="1">
    <citation type="submission" date="2019-10" db="EMBL/GenBank/DDBJ databases">
        <authorList>
            <person name="Zhang R."/>
            <person name="Pan Y."/>
            <person name="Wang J."/>
            <person name="Ma R."/>
            <person name="Yu S."/>
        </authorList>
    </citation>
    <scope>NUCLEOTIDE SEQUENCE</scope>
    <source>
        <strain evidence="3">LA-IB0</strain>
        <tissue evidence="3">Leaf</tissue>
    </source>
</reference>
<dbReference type="PANTHER" id="PTHR32166:SF81">
    <property type="entry name" value="OS06G0658400 PROTEIN"/>
    <property type="match status" value="1"/>
</dbReference>
<dbReference type="Pfam" id="PF04937">
    <property type="entry name" value="DUF659"/>
    <property type="match status" value="1"/>
</dbReference>
<proteinExistence type="predicted"/>
<feature type="region of interest" description="Disordered" evidence="1">
    <location>
        <begin position="1"/>
        <end position="35"/>
    </location>
</feature>
<dbReference type="Proteomes" id="UP000826271">
    <property type="component" value="Unassembled WGS sequence"/>
</dbReference>
<comment type="caution">
    <text evidence="3">The sequence shown here is derived from an EMBL/GenBank/DDBJ whole genome shotgun (WGS) entry which is preliminary data.</text>
</comment>
<dbReference type="PANTHER" id="PTHR32166">
    <property type="entry name" value="OSJNBA0013A04.12 PROTEIN"/>
    <property type="match status" value="1"/>
</dbReference>
<evidence type="ECO:0000256" key="1">
    <source>
        <dbReference type="SAM" id="MobiDB-lite"/>
    </source>
</evidence>
<feature type="compositionally biased region" description="Low complexity" evidence="1">
    <location>
        <begin position="18"/>
        <end position="35"/>
    </location>
</feature>
<feature type="domain" description="DUF659" evidence="2">
    <location>
        <begin position="70"/>
        <end position="233"/>
    </location>
</feature>
<sequence>MSKLEEEATQRRDAKNKTPSLPCSMTSSSQSSYTMPNISNPYSLRTEGNPYFVRAFTFAANINIKGYVPPGYNALRTKLLDKEKGNTESQLKATRSTWRTRGVILVCDGWTDPQRRPLINFTAINENGPMFVHAVNCQGECKDKWFISHLIKEVIIEVDVANVVPVVTDNAPLCRAVGLLVEQTYPHIFWTPCVVHTLNLALKNICVAKNAEANEITYEECHWITQVVGSAVMIRNFIMNHSMRLSIFRLVKSQMQSMVISERWSDYLDGDVVKAILVKEKLLDEMWRDQVDYILSFTEPIYEMLRLCDTDQPSLHLVFEMCSTKEWQEEHPRLSPPQSDVEISNMRKLCFKRYFPNEDARRDATMELAKFIACLAKFGDADSLRDKLLMDPPGLESDICVDDDVPFDLDK</sequence>
<keyword evidence="4" id="KW-1185">Reference proteome</keyword>
<organism evidence="3 4">
    <name type="scientific">Buddleja alternifolia</name>
    <dbReference type="NCBI Taxonomy" id="168488"/>
    <lineage>
        <taxon>Eukaryota</taxon>
        <taxon>Viridiplantae</taxon>
        <taxon>Streptophyta</taxon>
        <taxon>Embryophyta</taxon>
        <taxon>Tracheophyta</taxon>
        <taxon>Spermatophyta</taxon>
        <taxon>Magnoliopsida</taxon>
        <taxon>eudicotyledons</taxon>
        <taxon>Gunneridae</taxon>
        <taxon>Pentapetalae</taxon>
        <taxon>asterids</taxon>
        <taxon>lamiids</taxon>
        <taxon>Lamiales</taxon>
        <taxon>Scrophulariaceae</taxon>
        <taxon>Buddlejeae</taxon>
        <taxon>Buddleja</taxon>
    </lineage>
</organism>
<evidence type="ECO:0000259" key="2">
    <source>
        <dbReference type="Pfam" id="PF04937"/>
    </source>
</evidence>
<dbReference type="AlphaFoldDB" id="A0AAV6WFE7"/>
<gene>
    <name evidence="3" type="ORF">BUALT_Bualt16G0082000</name>
</gene>
<feature type="compositionally biased region" description="Basic and acidic residues" evidence="1">
    <location>
        <begin position="1"/>
        <end position="16"/>
    </location>
</feature>
<dbReference type="EMBL" id="WHWC01000016">
    <property type="protein sequence ID" value="KAG8367535.1"/>
    <property type="molecule type" value="Genomic_DNA"/>
</dbReference>
<accession>A0AAV6WFE7</accession>
<dbReference type="SUPFAM" id="SSF53098">
    <property type="entry name" value="Ribonuclease H-like"/>
    <property type="match status" value="1"/>
</dbReference>
<evidence type="ECO:0000313" key="3">
    <source>
        <dbReference type="EMBL" id="KAG8367535.1"/>
    </source>
</evidence>